<gene>
    <name evidence="3" type="ORF">VXC91_05670</name>
</gene>
<dbReference type="Proteomes" id="UP001333996">
    <property type="component" value="Unassembled WGS sequence"/>
</dbReference>
<accession>A0ABU7FEC7</accession>
<comment type="caution">
    <text evidence="3">The sequence shown here is derived from an EMBL/GenBank/DDBJ whole genome shotgun (WGS) entry which is preliminary data.</text>
</comment>
<keyword evidence="2" id="KW-0732">Signal</keyword>
<evidence type="ECO:0000313" key="4">
    <source>
        <dbReference type="Proteomes" id="UP001333996"/>
    </source>
</evidence>
<dbReference type="RefSeq" id="WP_329505551.1">
    <property type="nucleotide sequence ID" value="NZ_BAAAYZ010000072.1"/>
</dbReference>
<evidence type="ECO:0000256" key="1">
    <source>
        <dbReference type="SAM" id="MobiDB-lite"/>
    </source>
</evidence>
<feature type="chain" id="PRO_5046866730" evidence="2">
    <location>
        <begin position="29"/>
        <end position="209"/>
    </location>
</feature>
<feature type="signal peptide" evidence="2">
    <location>
        <begin position="1"/>
        <end position="28"/>
    </location>
</feature>
<feature type="region of interest" description="Disordered" evidence="1">
    <location>
        <begin position="42"/>
        <end position="77"/>
    </location>
</feature>
<keyword evidence="4" id="KW-1185">Reference proteome</keyword>
<reference evidence="3" key="1">
    <citation type="submission" date="2024-01" db="EMBL/GenBank/DDBJ databases">
        <title>First draft genome sequence data of TA4-1, the type strain of Gram-positive actinobacterium Streptomyces chiangmaiensis.</title>
        <authorList>
            <person name="Yasawong M."/>
            <person name="Nantapong N."/>
        </authorList>
    </citation>
    <scope>NUCLEOTIDE SEQUENCE</scope>
    <source>
        <strain evidence="3">TA4-1</strain>
    </source>
</reference>
<sequence>MATRSIAVTAAVAAGAALVATGITYVPAASGPAQAAQQVAVAPAPAAAPESDNKGNNGNGNGFNGNDRGNDHDNGDDEYSDRYSWDYHGGGYDNRVHVNERDYAAVPIGCITVVSGLGSKTLNVRNDSRRTVEVFNGAACDNGPPIATVGPFSSSNGLLPRHVRGGVEVTDGVVGSFRVVREHVIVEHEDHYYNDNDYDYDYDYEEGGK</sequence>
<organism evidence="3 4">
    <name type="scientific">Streptomyces chiangmaiensis</name>
    <dbReference type="NCBI Taxonomy" id="766497"/>
    <lineage>
        <taxon>Bacteria</taxon>
        <taxon>Bacillati</taxon>
        <taxon>Actinomycetota</taxon>
        <taxon>Actinomycetes</taxon>
        <taxon>Kitasatosporales</taxon>
        <taxon>Streptomycetaceae</taxon>
        <taxon>Streptomyces</taxon>
    </lineage>
</organism>
<proteinExistence type="predicted"/>
<evidence type="ECO:0000256" key="2">
    <source>
        <dbReference type="SAM" id="SignalP"/>
    </source>
</evidence>
<protein>
    <submittedName>
        <fullName evidence="3">Uncharacterized protein</fullName>
    </submittedName>
</protein>
<evidence type="ECO:0000313" key="3">
    <source>
        <dbReference type="EMBL" id="MED7821484.1"/>
    </source>
</evidence>
<name>A0ABU7FEC7_9ACTN</name>
<dbReference type="EMBL" id="JAYWVC010000010">
    <property type="protein sequence ID" value="MED7821484.1"/>
    <property type="molecule type" value="Genomic_DNA"/>
</dbReference>